<dbReference type="Pfam" id="PF12796">
    <property type="entry name" value="Ank_2"/>
    <property type="match status" value="1"/>
</dbReference>
<sequence>MATVSTHRVSHATLITAFENTRKANIVAFILSNELIPLTSIVVAFKNAARRGEFGHRYYYPDFDQVEIIALLRKRNDIPGDVINDVFAEAMLHFCSGVLKALSNDPRLRSELRFAGLAKLADKGCIQALQALVNEKLFSLDEMTKVLVKAASAGHTAIVRLLLDKFNVPATVMREAIIAAARNNHNAVARYLCKYKVWPADVFQEALQATSHKKLSNFLRTFIAPSQTDSTKFDGC</sequence>
<dbReference type="AlphaFoldDB" id="A0A9W6XUU9"/>
<keyword evidence="2" id="KW-1185">Reference proteome</keyword>
<dbReference type="Proteomes" id="UP001165121">
    <property type="component" value="Unassembled WGS sequence"/>
</dbReference>
<evidence type="ECO:0000313" key="2">
    <source>
        <dbReference type="Proteomes" id="UP001165121"/>
    </source>
</evidence>
<organism evidence="1 2">
    <name type="scientific">Phytophthora fragariaefolia</name>
    <dbReference type="NCBI Taxonomy" id="1490495"/>
    <lineage>
        <taxon>Eukaryota</taxon>
        <taxon>Sar</taxon>
        <taxon>Stramenopiles</taxon>
        <taxon>Oomycota</taxon>
        <taxon>Peronosporomycetes</taxon>
        <taxon>Peronosporales</taxon>
        <taxon>Peronosporaceae</taxon>
        <taxon>Phytophthora</taxon>
    </lineage>
</organism>
<dbReference type="InterPro" id="IPR002110">
    <property type="entry name" value="Ankyrin_rpt"/>
</dbReference>
<accession>A0A9W6XUU9</accession>
<reference evidence="1" key="1">
    <citation type="submission" date="2023-04" db="EMBL/GenBank/DDBJ databases">
        <title>Phytophthora fragariaefolia NBRC 109709.</title>
        <authorList>
            <person name="Ichikawa N."/>
            <person name="Sato H."/>
            <person name="Tonouchi N."/>
        </authorList>
    </citation>
    <scope>NUCLEOTIDE SEQUENCE</scope>
    <source>
        <strain evidence="1">NBRC 109709</strain>
    </source>
</reference>
<dbReference type="Gene3D" id="1.25.40.20">
    <property type="entry name" value="Ankyrin repeat-containing domain"/>
    <property type="match status" value="1"/>
</dbReference>
<comment type="caution">
    <text evidence="1">The sequence shown here is derived from an EMBL/GenBank/DDBJ whole genome shotgun (WGS) entry which is preliminary data.</text>
</comment>
<gene>
    <name evidence="1" type="ORF">Pfra01_001698600</name>
</gene>
<dbReference type="EMBL" id="BSXT01001961">
    <property type="protein sequence ID" value="GMF46324.1"/>
    <property type="molecule type" value="Genomic_DNA"/>
</dbReference>
<protein>
    <submittedName>
        <fullName evidence="1">Unnamed protein product</fullName>
    </submittedName>
</protein>
<name>A0A9W6XUU9_9STRA</name>
<dbReference type="InterPro" id="IPR036770">
    <property type="entry name" value="Ankyrin_rpt-contain_sf"/>
</dbReference>
<dbReference type="SUPFAM" id="SSF48403">
    <property type="entry name" value="Ankyrin repeat"/>
    <property type="match status" value="1"/>
</dbReference>
<evidence type="ECO:0000313" key="1">
    <source>
        <dbReference type="EMBL" id="GMF46324.1"/>
    </source>
</evidence>
<proteinExistence type="predicted"/>